<accession>A0A1D1YR39</accession>
<keyword evidence="2" id="KW-1133">Transmembrane helix</keyword>
<protein>
    <submittedName>
        <fullName evidence="3">Spermatogenesis-associated protein 24</fullName>
    </submittedName>
</protein>
<name>A0A1D1YR39_9ARAE</name>
<dbReference type="PANTHER" id="PTHR36408:SF1">
    <property type="entry name" value="TRANSMEMBRANE PROTEIN"/>
    <property type="match status" value="1"/>
</dbReference>
<evidence type="ECO:0000256" key="1">
    <source>
        <dbReference type="SAM" id="MobiDB-lite"/>
    </source>
</evidence>
<dbReference type="GO" id="GO:0009941">
    <property type="term" value="C:chloroplast envelope"/>
    <property type="evidence" value="ECO:0007669"/>
    <property type="project" value="TreeGrafter"/>
</dbReference>
<feature type="region of interest" description="Disordered" evidence="1">
    <location>
        <begin position="293"/>
        <end position="325"/>
    </location>
</feature>
<feature type="transmembrane region" description="Helical" evidence="2">
    <location>
        <begin position="137"/>
        <end position="158"/>
    </location>
</feature>
<organism evidence="3">
    <name type="scientific">Anthurium amnicola</name>
    <dbReference type="NCBI Taxonomy" id="1678845"/>
    <lineage>
        <taxon>Eukaryota</taxon>
        <taxon>Viridiplantae</taxon>
        <taxon>Streptophyta</taxon>
        <taxon>Embryophyta</taxon>
        <taxon>Tracheophyta</taxon>
        <taxon>Spermatophyta</taxon>
        <taxon>Magnoliopsida</taxon>
        <taxon>Liliopsida</taxon>
        <taxon>Araceae</taxon>
        <taxon>Pothoideae</taxon>
        <taxon>Potheae</taxon>
        <taxon>Anthurium</taxon>
    </lineage>
</organism>
<keyword evidence="2" id="KW-0472">Membrane</keyword>
<gene>
    <name evidence="3" type="primary">SPATA24</name>
    <name evidence="3" type="ORF">g.43977</name>
</gene>
<dbReference type="EMBL" id="GDJX01010821">
    <property type="protein sequence ID" value="JAT57115.1"/>
    <property type="molecule type" value="Transcribed_RNA"/>
</dbReference>
<keyword evidence="2" id="KW-0812">Transmembrane</keyword>
<sequence length="325" mass="35989">MSVSTTAAAAAAVAQNPSRNRPSSRFYPIPICRNRPKAVTLSSLSASRAPAWCVLHLVPLQRKVHSLSTTRWHLRAFVSGEAADGGRRRDVAGQRTFDEALVIMEALCIAPSVVFAIGSVVGLVLPGMQKQFQASLGNVFVVWQFVLLVGAVAIGAMIRRRQWQRFCRENGASVNLIDRIEKVEEDLRSSATIIRVLSRQLEKLGIRFRVTRKALKEPITEMAALAQKNSEATRALALQEDILEKELGEIQKVLLAMQEQQQKQLELVLAIGKAGRLIESKKDLQVKQEIVTDDGASSTNSSILEKKERMEFETGKHQLSNNDRA</sequence>
<dbReference type="AlphaFoldDB" id="A0A1D1YR39"/>
<proteinExistence type="predicted"/>
<feature type="compositionally biased region" description="Basic and acidic residues" evidence="1">
    <location>
        <begin position="304"/>
        <end position="316"/>
    </location>
</feature>
<evidence type="ECO:0000256" key="2">
    <source>
        <dbReference type="SAM" id="Phobius"/>
    </source>
</evidence>
<evidence type="ECO:0000313" key="3">
    <source>
        <dbReference type="EMBL" id="JAT57115.1"/>
    </source>
</evidence>
<feature type="transmembrane region" description="Helical" evidence="2">
    <location>
        <begin position="102"/>
        <end position="125"/>
    </location>
</feature>
<dbReference type="PANTHER" id="PTHR36408">
    <property type="entry name" value="TRANSMEMBRANE PROTEIN"/>
    <property type="match status" value="1"/>
</dbReference>
<reference evidence="3" key="1">
    <citation type="submission" date="2015-07" db="EMBL/GenBank/DDBJ databases">
        <title>Transcriptome Assembly of Anthurium amnicola.</title>
        <authorList>
            <person name="Suzuki J."/>
        </authorList>
    </citation>
    <scope>NUCLEOTIDE SEQUENCE</scope>
</reference>